<keyword evidence="1" id="KW-0472">Membrane</keyword>
<protein>
    <submittedName>
        <fullName evidence="2">Uncharacterized protein</fullName>
    </submittedName>
</protein>
<keyword evidence="3" id="KW-1185">Reference proteome</keyword>
<dbReference type="Proteomes" id="UP001497482">
    <property type="component" value="Chromosome 13"/>
</dbReference>
<proteinExistence type="predicted"/>
<evidence type="ECO:0000313" key="2">
    <source>
        <dbReference type="EMBL" id="CAL1577077.1"/>
    </source>
</evidence>
<organism evidence="2 3">
    <name type="scientific">Knipowitschia caucasica</name>
    <name type="common">Caucasian dwarf goby</name>
    <name type="synonym">Pomatoschistus caucasicus</name>
    <dbReference type="NCBI Taxonomy" id="637954"/>
    <lineage>
        <taxon>Eukaryota</taxon>
        <taxon>Metazoa</taxon>
        <taxon>Chordata</taxon>
        <taxon>Craniata</taxon>
        <taxon>Vertebrata</taxon>
        <taxon>Euteleostomi</taxon>
        <taxon>Actinopterygii</taxon>
        <taxon>Neopterygii</taxon>
        <taxon>Teleostei</taxon>
        <taxon>Neoteleostei</taxon>
        <taxon>Acanthomorphata</taxon>
        <taxon>Gobiaria</taxon>
        <taxon>Gobiiformes</taxon>
        <taxon>Gobioidei</taxon>
        <taxon>Gobiidae</taxon>
        <taxon>Gobiinae</taxon>
        <taxon>Knipowitschia</taxon>
    </lineage>
</organism>
<evidence type="ECO:0000256" key="1">
    <source>
        <dbReference type="SAM" id="Phobius"/>
    </source>
</evidence>
<sequence length="285" mass="31706">MDTRLLILFLSPPVKTPDSGITRHLQHEAEILKPGESDPYHVYCTIQDEPNSGMVDNVHRDFYNLSDFKRYYYSPLHNDSENNLSLDRPVTKTTDKETPLRGVHCITDFSTWFLVLLVSCGLVTGSVLTVLGFLCSRRIKGKRDVTASQGPDLELHSDGYEKLGASDVYTSMAHVTSTLHDAQMMEIQMYGQEWPLLHMRMVHIQFFFAGDTNSLGILHRIALVPGFTINREVGWVVRGQGTLAEHFSGTELHLPRQFGDCQSATKQILSAVSTGATPPASAALG</sequence>
<gene>
    <name evidence="2" type="ORF">KC01_LOCUS8461</name>
</gene>
<name>A0AAV2JN80_KNICA</name>
<dbReference type="AlphaFoldDB" id="A0AAV2JN80"/>
<keyword evidence="1" id="KW-0812">Transmembrane</keyword>
<evidence type="ECO:0000313" key="3">
    <source>
        <dbReference type="Proteomes" id="UP001497482"/>
    </source>
</evidence>
<keyword evidence="1" id="KW-1133">Transmembrane helix</keyword>
<feature type="transmembrane region" description="Helical" evidence="1">
    <location>
        <begin position="112"/>
        <end position="134"/>
    </location>
</feature>
<dbReference type="EMBL" id="OZ035835">
    <property type="protein sequence ID" value="CAL1577077.1"/>
    <property type="molecule type" value="Genomic_DNA"/>
</dbReference>
<accession>A0AAV2JN80</accession>
<reference evidence="2 3" key="1">
    <citation type="submission" date="2024-04" db="EMBL/GenBank/DDBJ databases">
        <authorList>
            <person name="Waldvogel A.-M."/>
            <person name="Schoenle A."/>
        </authorList>
    </citation>
    <scope>NUCLEOTIDE SEQUENCE [LARGE SCALE GENOMIC DNA]</scope>
</reference>